<evidence type="ECO:0000256" key="6">
    <source>
        <dbReference type="SAM" id="Coils"/>
    </source>
</evidence>
<proteinExistence type="predicted"/>
<evidence type="ECO:0000256" key="5">
    <source>
        <dbReference type="ARBA" id="ARBA00022840"/>
    </source>
</evidence>
<keyword evidence="6" id="KW-0175">Coiled coil</keyword>
<keyword evidence="5" id="KW-0067">ATP-binding</keyword>
<dbReference type="GO" id="GO:0006260">
    <property type="term" value="P:DNA replication"/>
    <property type="evidence" value="ECO:0007669"/>
    <property type="project" value="UniProtKB-KW"/>
</dbReference>
<dbReference type="EMBL" id="MW046390">
    <property type="protein sequence ID" value="QTE03760.1"/>
    <property type="molecule type" value="Genomic_DNA"/>
</dbReference>
<evidence type="ECO:0000313" key="8">
    <source>
        <dbReference type="EMBL" id="QTE03760.1"/>
    </source>
</evidence>
<dbReference type="GO" id="GO:0005524">
    <property type="term" value="F:ATP binding"/>
    <property type="evidence" value="ECO:0007669"/>
    <property type="project" value="UniProtKB-KW"/>
</dbReference>
<dbReference type="Pfam" id="PF01057">
    <property type="entry name" value="Parvo_NS1"/>
    <property type="match status" value="1"/>
</dbReference>
<evidence type="ECO:0000256" key="3">
    <source>
        <dbReference type="ARBA" id="ARBA00022705"/>
    </source>
</evidence>
<evidence type="ECO:0000256" key="4">
    <source>
        <dbReference type="ARBA" id="ARBA00022741"/>
    </source>
</evidence>
<evidence type="ECO:0000259" key="7">
    <source>
        <dbReference type="Pfam" id="PF01057"/>
    </source>
</evidence>
<dbReference type="Gene3D" id="3.40.50.300">
    <property type="entry name" value="P-loop containing nucleotide triphosphate hydrolases"/>
    <property type="match status" value="1"/>
</dbReference>
<feature type="coiled-coil region" evidence="6">
    <location>
        <begin position="696"/>
        <end position="723"/>
    </location>
</feature>
<dbReference type="GO" id="GO:0019079">
    <property type="term" value="P:viral genome replication"/>
    <property type="evidence" value="ECO:0007669"/>
    <property type="project" value="InterPro"/>
</dbReference>
<keyword evidence="2" id="KW-1048">Host nucleus</keyword>
<keyword evidence="3" id="KW-0235">DNA replication</keyword>
<evidence type="ECO:0000256" key="2">
    <source>
        <dbReference type="ARBA" id="ARBA00022562"/>
    </source>
</evidence>
<evidence type="ECO:0000256" key="1">
    <source>
        <dbReference type="ARBA" id="ARBA00004147"/>
    </source>
</evidence>
<name>A0A8A4XDS2_9VIRU</name>
<comment type="subcellular location">
    <subcellularLocation>
        <location evidence="1">Host nucleus</location>
    </subcellularLocation>
</comment>
<sequence length="751" mass="87031">MSLTRKQFFVVRDKLKKCGKWNPMPKGNIDNRDFFEQLKTPKQLSINEFLQKTPTSKPMSKNDRVQNNDICIQSGSDSSDDECRKAPRQRKVNSKVHMEGENLFCKETLPNSPIPIFHQRGDTPIEIWEVERAFGDNAVSSRTRERMRVAAIPETAGSIRDNTIILRKDKATVFWDDLKNDSSYDCTQADFENYFQNYNSLAVVIRCLPDTSVTTKDLYELFESELNDPFAIISERSTEGVLHWHMIWFTSRRSDNGKRALQKIVQKLPNDVSIAVQATKSAKHFCRYLLKTPITLGVGNCAPLEKYMFSILKEDPVKPKVAVKQTEYPNEMIRDLITVMKEHNRFTYQELVHAAPEIMQKYLHKPNLESIINNCKVFLLKPNDVQITFDRILGKFDTIQDIFPIWLFLEYQGINPGDFLLDFWNVMFKVPKKINVLCLQGPSNTGKTTFIRPLASIMNFGEIVAGGQFMFQNCINKELLLWEEPLIGGDYAECCKRVFEGMTTQINIKFKAPQTLHRTPILITTNKDIWHYCDSDETAFRNRMFLYYVRLAGKIDKLKSGFIRKAHINFLNWLIKLELFVSDDNVNSLTDKQDTSTGKNVKTFCVECCGYKCFCEAVSDTEEPVKGKRKRSDLHLDFSKKPRVPLHEKLQDKPPSKYAYSEEIRDRRSECLGCSIVPVEDNTRDVEVLSHDLECLREYCKEYASLSKNYEEYEMNIIEDKDKILFEPSTVDQWMSVLKLGYNFAKASGFY</sequence>
<dbReference type="GO" id="GO:0042025">
    <property type="term" value="C:host cell nucleus"/>
    <property type="evidence" value="ECO:0007669"/>
    <property type="project" value="UniProtKB-SubCell"/>
</dbReference>
<organism evidence="8">
    <name type="scientific">Phylloscopus proregulus Ichthamaparvovirus</name>
    <dbReference type="NCBI Taxonomy" id="2794550"/>
    <lineage>
        <taxon>Viruses</taxon>
        <taxon>Monodnaviria</taxon>
        <taxon>Shotokuvirae</taxon>
        <taxon>Cossaviricota</taxon>
        <taxon>Quintoviricetes</taxon>
        <taxon>Piccovirales</taxon>
        <taxon>Parvoviridae</taxon>
        <taxon>Hamaparvovirinae</taxon>
        <taxon>Ichthamaparvovirus</taxon>
    </lineage>
</organism>
<dbReference type="InterPro" id="IPR001257">
    <property type="entry name" value="Parvovirus_NS1_helicase"/>
</dbReference>
<reference evidence="8" key="1">
    <citation type="submission" date="2020-09" db="EMBL/GenBank/DDBJ databases">
        <authorList>
            <person name="Dai Z."/>
            <person name="Yang S."/>
            <person name="Zhang W."/>
        </authorList>
    </citation>
    <scope>NUCLEOTIDE SEQUENCE</scope>
    <source>
        <strain evidence="8">Plw155par06</strain>
    </source>
</reference>
<dbReference type="InterPro" id="IPR027417">
    <property type="entry name" value="P-loop_NTPase"/>
</dbReference>
<accession>A0A8A4XDS2</accession>
<feature type="domain" description="Parvovirus non-structural protein 1 helicase" evidence="7">
    <location>
        <begin position="332"/>
        <end position="540"/>
    </location>
</feature>
<protein>
    <submittedName>
        <fullName evidence="8">Nonstructural protein</fullName>
    </submittedName>
</protein>
<keyword evidence="4" id="KW-0547">Nucleotide-binding</keyword>
<dbReference type="SUPFAM" id="SSF52540">
    <property type="entry name" value="P-loop containing nucleoside triphosphate hydrolases"/>
    <property type="match status" value="1"/>
</dbReference>
<reference evidence="8" key="2">
    <citation type="journal article" date="2022" name="Gigascience">
        <title>Parvovirus dark matter in the cloaca of wild birds.</title>
        <authorList>
            <person name="Dai Z."/>
            <person name="Wang H."/>
            <person name="Wu H."/>
            <person name="Zhang Q."/>
            <person name="Ji L."/>
            <person name="Wang X."/>
            <person name="Shen Q."/>
            <person name="Yang S."/>
            <person name="Ma X."/>
            <person name="Shan T."/>
            <person name="Zhang W."/>
        </authorList>
    </citation>
    <scope>NUCLEOTIDE SEQUENCE</scope>
    <source>
        <strain evidence="8">Plw155par06</strain>
    </source>
</reference>